<keyword evidence="2" id="KW-0813">Transport</keyword>
<dbReference type="AlphaFoldDB" id="A0A2G6KDF9"/>
<dbReference type="PIRSF" id="PIRSF019574">
    <property type="entry name" value="Periplasmic_polyamine_BP"/>
    <property type="match status" value="1"/>
</dbReference>
<organism evidence="6 7">
    <name type="scientific">candidate division KSB3 bacterium</name>
    <dbReference type="NCBI Taxonomy" id="2044937"/>
    <lineage>
        <taxon>Bacteria</taxon>
        <taxon>candidate division KSB3</taxon>
    </lineage>
</organism>
<name>A0A2G6KDF9_9BACT</name>
<evidence type="ECO:0000313" key="6">
    <source>
        <dbReference type="EMBL" id="PIE33012.1"/>
    </source>
</evidence>
<keyword evidence="4" id="KW-0574">Periplasm</keyword>
<comment type="caution">
    <text evidence="6">The sequence shown here is derived from an EMBL/GenBank/DDBJ whole genome shotgun (WGS) entry which is preliminary data.</text>
</comment>
<dbReference type="EMBL" id="PDSK01000104">
    <property type="protein sequence ID" value="PIE33012.1"/>
    <property type="molecule type" value="Genomic_DNA"/>
</dbReference>
<evidence type="ECO:0000256" key="1">
    <source>
        <dbReference type="ARBA" id="ARBA00004418"/>
    </source>
</evidence>
<proteinExistence type="predicted"/>
<gene>
    <name evidence="6" type="ORF">CSA56_13230</name>
</gene>
<comment type="subcellular location">
    <subcellularLocation>
        <location evidence="1">Periplasm</location>
    </subcellularLocation>
</comment>
<evidence type="ECO:0000256" key="5">
    <source>
        <dbReference type="PIRSR" id="PIRSR019574-1"/>
    </source>
</evidence>
<feature type="binding site" evidence="5">
    <location>
        <position position="87"/>
    </location>
    <ligand>
        <name>spermidine</name>
        <dbReference type="ChEBI" id="CHEBI:57834"/>
    </ligand>
</feature>
<evidence type="ECO:0000256" key="3">
    <source>
        <dbReference type="ARBA" id="ARBA00022729"/>
    </source>
</evidence>
<dbReference type="SUPFAM" id="SSF53850">
    <property type="entry name" value="Periplasmic binding protein-like II"/>
    <property type="match status" value="1"/>
</dbReference>
<dbReference type="PRINTS" id="PR00909">
    <property type="entry name" value="SPERMDNBNDNG"/>
</dbReference>
<accession>A0A2G6KDF9</accession>
<feature type="binding site" evidence="5">
    <location>
        <begin position="169"/>
        <end position="172"/>
    </location>
    <ligand>
        <name>spermidine</name>
        <dbReference type="ChEBI" id="CHEBI:57834"/>
    </ligand>
</feature>
<dbReference type="GO" id="GO:0042597">
    <property type="term" value="C:periplasmic space"/>
    <property type="evidence" value="ECO:0007669"/>
    <property type="project" value="UniProtKB-SubCell"/>
</dbReference>
<dbReference type="InterPro" id="IPR001188">
    <property type="entry name" value="Sperm_putr-bd"/>
</dbReference>
<keyword evidence="3" id="KW-0732">Signal</keyword>
<evidence type="ECO:0000256" key="4">
    <source>
        <dbReference type="ARBA" id="ARBA00022764"/>
    </source>
</evidence>
<dbReference type="Pfam" id="PF13416">
    <property type="entry name" value="SBP_bac_8"/>
    <property type="match status" value="1"/>
</dbReference>
<dbReference type="InterPro" id="IPR006059">
    <property type="entry name" value="SBP"/>
</dbReference>
<dbReference type="GO" id="GO:0019808">
    <property type="term" value="F:polyamine binding"/>
    <property type="evidence" value="ECO:0007669"/>
    <property type="project" value="InterPro"/>
</dbReference>
<dbReference type="PANTHER" id="PTHR30222">
    <property type="entry name" value="SPERMIDINE/PUTRESCINE-BINDING PERIPLASMIC PROTEIN"/>
    <property type="match status" value="1"/>
</dbReference>
<dbReference type="Gene3D" id="3.40.190.10">
    <property type="entry name" value="Periplasmic binding protein-like II"/>
    <property type="match status" value="2"/>
</dbReference>
<dbReference type="CDD" id="cd13590">
    <property type="entry name" value="PBP2_PotD_PotF_like"/>
    <property type="match status" value="1"/>
</dbReference>
<sequence length="347" mass="39538">MKTRLELMKILGIALLIVVMPFVAYTVEKPVLNVYNWDDYIDEETIPEFEEKFGVKVNYDVYDSNESLLAKLQAGASGFDVIFPSDYMVNIMIQLDLLEPLDKTQIPNIANLDPALLDQPFDPGNKYSLPYTWGTAGIGYRADKVTEPVESWSVMFDPKYEGRIVMLDDVRETLGAALKYLGFSFNSTNPEELAKAKELLIQQKSIIKAYVSAQGEQMLLSSDAWLVHNWIGDIYRVAAEDPNIKYVIPKEGSSKFIDTCAIPKTAQNKEFAHQFINFLLEAEVDARIHNRIQYLTANKAAMPLLDEALRNTMENMSAEIAEKLEYIEELGRDTRLWDKTWTEIKAH</sequence>
<dbReference type="Proteomes" id="UP000230821">
    <property type="component" value="Unassembled WGS sequence"/>
</dbReference>
<reference evidence="6 7" key="1">
    <citation type="submission" date="2017-10" db="EMBL/GenBank/DDBJ databases">
        <title>Novel microbial diversity and functional potential in the marine mammal oral microbiome.</title>
        <authorList>
            <person name="Dudek N.K."/>
            <person name="Sun C.L."/>
            <person name="Burstein D."/>
            <person name="Kantor R.S."/>
            <person name="Aliaga Goltsman D.S."/>
            <person name="Bik E.M."/>
            <person name="Thomas B.C."/>
            <person name="Banfield J.F."/>
            <person name="Relman D.A."/>
        </authorList>
    </citation>
    <scope>NUCLEOTIDE SEQUENCE [LARGE SCALE GENOMIC DNA]</scope>
    <source>
        <strain evidence="6">DOLJORAL78_47_16</strain>
    </source>
</reference>
<protein>
    <submittedName>
        <fullName evidence="6">ABC transporter substrate-binding protein</fullName>
    </submittedName>
</protein>
<evidence type="ECO:0000313" key="7">
    <source>
        <dbReference type="Proteomes" id="UP000230821"/>
    </source>
</evidence>
<dbReference type="PANTHER" id="PTHR30222:SF17">
    <property type="entry name" value="SPERMIDINE_PUTRESCINE-BINDING PERIPLASMIC PROTEIN"/>
    <property type="match status" value="1"/>
</dbReference>
<evidence type="ECO:0000256" key="2">
    <source>
        <dbReference type="ARBA" id="ARBA00022448"/>
    </source>
</evidence>
<dbReference type="GO" id="GO:0015846">
    <property type="term" value="P:polyamine transport"/>
    <property type="evidence" value="ECO:0007669"/>
    <property type="project" value="InterPro"/>
</dbReference>